<dbReference type="RefSeq" id="WP_168551665.1">
    <property type="nucleotide sequence ID" value="NZ_JAAWWL010000001.1"/>
</dbReference>
<comment type="subcellular location">
    <subcellularLocation>
        <location evidence="1">Cell membrane</location>
        <topology evidence="1">Multi-pass membrane protein</topology>
    </subcellularLocation>
</comment>
<sequence>MSRIATSRFFDFIDQIKEWQLFVGLFVYAFFIRFPFFFRDYIDRDESTFILMGQSWADGNLPYTELWDLKPPVTFLFFAVIVKIFGKSFLAIRLMGTLLVTIAAFYTFKITKRHSSKSSSIISALLVIVLFSLFGSLQGVMSEHISMAFFIPGLYLFLDNRNRLFTVLAGLLFGLAVMSKLNMGYPLVFLFAFSLWESYRNQNLKMTIARLLVCGSSICFVVFLTFLPYQSTGQPNLWWGSVFKAPLAYAEAQDNSVLKVLPTVLIFGTVLVFLWRSFLKNKPTNTKILLFTGFGVLFSFLQAGKANGHYLIQFYPFLIVLLVCALATFSIFKTKTFLVLTPILILLLPIESYLEYGNIVKNKTEYDTFYNGEGVSVPRYFSENELSTNNILFFEYHIGYWVMGINPPTKAATHPSNLLRDELFPYMANHRTNKFEELKFIFEIKKPEFIVTRKNRRIFYHEKYASNFYAQLELLKNYQVLDTVENAVIHKRLPVQ</sequence>
<evidence type="ECO:0000256" key="7">
    <source>
        <dbReference type="ARBA" id="ARBA00023136"/>
    </source>
</evidence>
<dbReference type="EMBL" id="JAAWWL010000001">
    <property type="protein sequence ID" value="NKI31494.1"/>
    <property type="molecule type" value="Genomic_DNA"/>
</dbReference>
<evidence type="ECO:0000313" key="10">
    <source>
        <dbReference type="EMBL" id="NKI31494.1"/>
    </source>
</evidence>
<dbReference type="Pfam" id="PF13231">
    <property type="entry name" value="PMT_2"/>
    <property type="match status" value="1"/>
</dbReference>
<feature type="transmembrane region" description="Helical" evidence="8">
    <location>
        <begin position="310"/>
        <end position="329"/>
    </location>
</feature>
<dbReference type="PANTHER" id="PTHR33908:SF11">
    <property type="entry name" value="MEMBRANE PROTEIN"/>
    <property type="match status" value="1"/>
</dbReference>
<evidence type="ECO:0000256" key="3">
    <source>
        <dbReference type="ARBA" id="ARBA00022676"/>
    </source>
</evidence>
<evidence type="ECO:0000256" key="8">
    <source>
        <dbReference type="SAM" id="Phobius"/>
    </source>
</evidence>
<evidence type="ECO:0000256" key="5">
    <source>
        <dbReference type="ARBA" id="ARBA00022692"/>
    </source>
</evidence>
<reference evidence="10 11" key="1">
    <citation type="submission" date="2020-04" db="EMBL/GenBank/DDBJ databases">
        <authorList>
            <person name="Yoon J."/>
        </authorList>
    </citation>
    <scope>NUCLEOTIDE SEQUENCE [LARGE SCALE GENOMIC DNA]</scope>
    <source>
        <strain evidence="10 11">DJ-13</strain>
    </source>
</reference>
<feature type="transmembrane region" description="Helical" evidence="8">
    <location>
        <begin position="21"/>
        <end position="38"/>
    </location>
</feature>
<keyword evidence="5 8" id="KW-0812">Transmembrane</keyword>
<accession>A0ABX1GNM6</accession>
<feature type="transmembrane region" description="Helical" evidence="8">
    <location>
        <begin position="120"/>
        <end position="141"/>
    </location>
</feature>
<evidence type="ECO:0000259" key="9">
    <source>
        <dbReference type="Pfam" id="PF13231"/>
    </source>
</evidence>
<feature type="transmembrane region" description="Helical" evidence="8">
    <location>
        <begin position="256"/>
        <end position="275"/>
    </location>
</feature>
<name>A0ABX1GNM6_9FLAO</name>
<keyword evidence="7 8" id="KW-0472">Membrane</keyword>
<dbReference type="InterPro" id="IPR038731">
    <property type="entry name" value="RgtA/B/C-like"/>
</dbReference>
<evidence type="ECO:0000256" key="4">
    <source>
        <dbReference type="ARBA" id="ARBA00022679"/>
    </source>
</evidence>
<evidence type="ECO:0000313" key="11">
    <source>
        <dbReference type="Proteomes" id="UP000718451"/>
    </source>
</evidence>
<feature type="transmembrane region" description="Helical" evidence="8">
    <location>
        <begin position="336"/>
        <end position="354"/>
    </location>
</feature>
<keyword evidence="3" id="KW-0328">Glycosyltransferase</keyword>
<evidence type="ECO:0000256" key="2">
    <source>
        <dbReference type="ARBA" id="ARBA00022475"/>
    </source>
</evidence>
<dbReference type="InterPro" id="IPR050297">
    <property type="entry name" value="LipidA_mod_glycosyltrf_83"/>
</dbReference>
<evidence type="ECO:0000256" key="6">
    <source>
        <dbReference type="ARBA" id="ARBA00022989"/>
    </source>
</evidence>
<keyword evidence="4" id="KW-0808">Transferase</keyword>
<dbReference type="PANTHER" id="PTHR33908">
    <property type="entry name" value="MANNOSYLTRANSFERASE YKCB-RELATED"/>
    <property type="match status" value="1"/>
</dbReference>
<keyword evidence="2" id="KW-1003">Cell membrane</keyword>
<feature type="domain" description="Glycosyltransferase RgtA/B/C/D-like" evidence="9">
    <location>
        <begin position="70"/>
        <end position="226"/>
    </location>
</feature>
<protein>
    <submittedName>
        <fullName evidence="10">Glycosyltransferase family 39 protein</fullName>
    </submittedName>
</protein>
<dbReference type="Proteomes" id="UP000718451">
    <property type="component" value="Unassembled WGS sequence"/>
</dbReference>
<proteinExistence type="predicted"/>
<evidence type="ECO:0000256" key="1">
    <source>
        <dbReference type="ARBA" id="ARBA00004651"/>
    </source>
</evidence>
<keyword evidence="11" id="KW-1185">Reference proteome</keyword>
<organism evidence="10 11">
    <name type="scientific">Croceivirga thetidis</name>
    <dbReference type="NCBI Taxonomy" id="2721623"/>
    <lineage>
        <taxon>Bacteria</taxon>
        <taxon>Pseudomonadati</taxon>
        <taxon>Bacteroidota</taxon>
        <taxon>Flavobacteriia</taxon>
        <taxon>Flavobacteriales</taxon>
        <taxon>Flavobacteriaceae</taxon>
        <taxon>Croceivirga</taxon>
    </lineage>
</organism>
<keyword evidence="6 8" id="KW-1133">Transmembrane helix</keyword>
<feature type="transmembrane region" description="Helical" evidence="8">
    <location>
        <begin position="164"/>
        <end position="196"/>
    </location>
</feature>
<feature type="transmembrane region" description="Helical" evidence="8">
    <location>
        <begin position="75"/>
        <end position="108"/>
    </location>
</feature>
<comment type="caution">
    <text evidence="10">The sequence shown here is derived from an EMBL/GenBank/DDBJ whole genome shotgun (WGS) entry which is preliminary data.</text>
</comment>
<gene>
    <name evidence="10" type="ORF">HCU67_06020</name>
</gene>
<feature type="transmembrane region" description="Helical" evidence="8">
    <location>
        <begin position="208"/>
        <end position="229"/>
    </location>
</feature>